<reference evidence="2 3" key="1">
    <citation type="submission" date="2021-03" db="EMBL/GenBank/DDBJ databases">
        <title>Genomic Encyclopedia of Type Strains, Phase III (KMG-III): the genomes of soil and plant-associated and newly described type strains.</title>
        <authorList>
            <person name="Whitman W."/>
        </authorList>
    </citation>
    <scope>NUCLEOTIDE SEQUENCE [LARGE SCALE GENOMIC DNA]</scope>
    <source>
        <strain evidence="2 3">IMMIB AFH-6</strain>
    </source>
</reference>
<proteinExistence type="predicted"/>
<evidence type="ECO:0000313" key="2">
    <source>
        <dbReference type="EMBL" id="MBP2293504.1"/>
    </source>
</evidence>
<dbReference type="RefSeq" id="WP_307420440.1">
    <property type="nucleotide sequence ID" value="NZ_JAGINP010000011.1"/>
</dbReference>
<gene>
    <name evidence="2" type="ORF">J2851_003287</name>
</gene>
<dbReference type="EMBL" id="JAGINP010000011">
    <property type="protein sequence ID" value="MBP2293504.1"/>
    <property type="molecule type" value="Genomic_DNA"/>
</dbReference>
<sequence length="152" mass="15345">MSSIPALPSPASAQPQSGLSRIRQMLASDAPAIQPVRRVPGQQERPQRQDVSATDDALKGGKSAQLDGADGSRTRRSGASGGFSLNTDDGEKPVTPGPVPLTATPNAGFVAQSIHQDAMGDGLHIEPWPAAIQAYEKAAGAALGAAAGGVSV</sequence>
<evidence type="ECO:0000256" key="1">
    <source>
        <dbReference type="SAM" id="MobiDB-lite"/>
    </source>
</evidence>
<name>A0ABS4SLQ8_9PROT</name>
<accession>A0ABS4SLQ8</accession>
<protein>
    <submittedName>
        <fullName evidence="2">Uncharacterized protein</fullName>
    </submittedName>
</protein>
<feature type="compositionally biased region" description="Low complexity" evidence="1">
    <location>
        <begin position="1"/>
        <end position="20"/>
    </location>
</feature>
<evidence type="ECO:0000313" key="3">
    <source>
        <dbReference type="Proteomes" id="UP000781958"/>
    </source>
</evidence>
<organism evidence="2 3">
    <name type="scientific">Azospirillum rugosum</name>
    <dbReference type="NCBI Taxonomy" id="416170"/>
    <lineage>
        <taxon>Bacteria</taxon>
        <taxon>Pseudomonadati</taxon>
        <taxon>Pseudomonadota</taxon>
        <taxon>Alphaproteobacteria</taxon>
        <taxon>Rhodospirillales</taxon>
        <taxon>Azospirillaceae</taxon>
        <taxon>Azospirillum</taxon>
    </lineage>
</organism>
<feature type="region of interest" description="Disordered" evidence="1">
    <location>
        <begin position="1"/>
        <end position="105"/>
    </location>
</feature>
<keyword evidence="3" id="KW-1185">Reference proteome</keyword>
<dbReference type="Proteomes" id="UP000781958">
    <property type="component" value="Unassembled WGS sequence"/>
</dbReference>
<comment type="caution">
    <text evidence="2">The sequence shown here is derived from an EMBL/GenBank/DDBJ whole genome shotgun (WGS) entry which is preliminary data.</text>
</comment>